<accession>A0AAW0QNE1</accession>
<dbReference type="EMBL" id="JAQQWP010000010">
    <property type="protein sequence ID" value="KAK8096488.1"/>
    <property type="molecule type" value="Genomic_DNA"/>
</dbReference>
<evidence type="ECO:0000256" key="1">
    <source>
        <dbReference type="SAM" id="Phobius"/>
    </source>
</evidence>
<feature type="transmembrane region" description="Helical" evidence="1">
    <location>
        <begin position="70"/>
        <end position="87"/>
    </location>
</feature>
<evidence type="ECO:0000313" key="3">
    <source>
        <dbReference type="Proteomes" id="UP001392437"/>
    </source>
</evidence>
<keyword evidence="3" id="KW-1185">Reference proteome</keyword>
<keyword evidence="1" id="KW-0472">Membrane</keyword>
<gene>
    <name evidence="2" type="ORF">PG999_012432</name>
</gene>
<sequence>MAEYNQTGRGFLVPEWFVEQPVYPTTMNTASVFLGLSLGGAMFAASKAMQQTTRMWKRHGTITAYAIKKCLFLIIDLGLNIAFIRLVKNRLIANGLTKYDRLLSGNLALVVINISLDVRCPNQYSCARARVRPTWTFG</sequence>
<keyword evidence="1" id="KW-1133">Transmembrane helix</keyword>
<organism evidence="2 3">
    <name type="scientific">Apiospora kogelbergensis</name>
    <dbReference type="NCBI Taxonomy" id="1337665"/>
    <lineage>
        <taxon>Eukaryota</taxon>
        <taxon>Fungi</taxon>
        <taxon>Dikarya</taxon>
        <taxon>Ascomycota</taxon>
        <taxon>Pezizomycotina</taxon>
        <taxon>Sordariomycetes</taxon>
        <taxon>Xylariomycetidae</taxon>
        <taxon>Amphisphaeriales</taxon>
        <taxon>Apiosporaceae</taxon>
        <taxon>Apiospora</taxon>
    </lineage>
</organism>
<dbReference type="Proteomes" id="UP001392437">
    <property type="component" value="Unassembled WGS sequence"/>
</dbReference>
<keyword evidence="1" id="KW-0812">Transmembrane</keyword>
<reference evidence="2 3" key="1">
    <citation type="submission" date="2023-01" db="EMBL/GenBank/DDBJ databases">
        <title>Analysis of 21 Apiospora genomes using comparative genomics revels a genus with tremendous synthesis potential of carbohydrate active enzymes and secondary metabolites.</title>
        <authorList>
            <person name="Sorensen T."/>
        </authorList>
    </citation>
    <scope>NUCLEOTIDE SEQUENCE [LARGE SCALE GENOMIC DNA]</scope>
    <source>
        <strain evidence="2 3">CBS 117206</strain>
    </source>
</reference>
<dbReference type="PANTHER" id="PTHR35179:SF2">
    <property type="entry name" value="START DOMAIN-CONTAINING PROTEIN"/>
    <property type="match status" value="1"/>
</dbReference>
<comment type="caution">
    <text evidence="2">The sequence shown here is derived from an EMBL/GenBank/DDBJ whole genome shotgun (WGS) entry which is preliminary data.</text>
</comment>
<proteinExistence type="predicted"/>
<evidence type="ECO:0000313" key="2">
    <source>
        <dbReference type="EMBL" id="KAK8096488.1"/>
    </source>
</evidence>
<dbReference type="PANTHER" id="PTHR35179">
    <property type="entry name" value="PROTEIN CBG02620"/>
    <property type="match status" value="1"/>
</dbReference>
<name>A0AAW0QNE1_9PEZI</name>
<protein>
    <submittedName>
        <fullName evidence="2">Uncharacterized protein</fullName>
    </submittedName>
</protein>
<feature type="transmembrane region" description="Helical" evidence="1">
    <location>
        <begin position="30"/>
        <end position="49"/>
    </location>
</feature>
<dbReference type="AlphaFoldDB" id="A0AAW0QNE1"/>